<accession>A0ABV9HAL9</accession>
<reference evidence="2" key="1">
    <citation type="journal article" date="2019" name="Int. J. Syst. Evol. Microbiol.">
        <title>The Global Catalogue of Microorganisms (GCM) 10K type strain sequencing project: providing services to taxonomists for standard genome sequencing and annotation.</title>
        <authorList>
            <consortium name="The Broad Institute Genomics Platform"/>
            <consortium name="The Broad Institute Genome Sequencing Center for Infectious Disease"/>
            <person name="Wu L."/>
            <person name="Ma J."/>
        </authorList>
    </citation>
    <scope>NUCLEOTIDE SEQUENCE [LARGE SCALE GENOMIC DNA]</scope>
    <source>
        <strain evidence="2">CCUG 42722</strain>
    </source>
</reference>
<name>A0ABV9HAL9_9MICO</name>
<evidence type="ECO:0000313" key="1">
    <source>
        <dbReference type="EMBL" id="MFC4627407.1"/>
    </source>
</evidence>
<dbReference type="EMBL" id="JBHSFI010000002">
    <property type="protein sequence ID" value="MFC4627407.1"/>
    <property type="molecule type" value="Genomic_DNA"/>
</dbReference>
<proteinExistence type="predicted"/>
<keyword evidence="2" id="KW-1185">Reference proteome</keyword>
<organism evidence="1 2">
    <name type="scientific">Promicromonospora alba</name>
    <dbReference type="NCBI Taxonomy" id="1616110"/>
    <lineage>
        <taxon>Bacteria</taxon>
        <taxon>Bacillati</taxon>
        <taxon>Actinomycetota</taxon>
        <taxon>Actinomycetes</taxon>
        <taxon>Micrococcales</taxon>
        <taxon>Promicromonosporaceae</taxon>
        <taxon>Promicromonospora</taxon>
    </lineage>
</organism>
<comment type="caution">
    <text evidence="1">The sequence shown here is derived from an EMBL/GenBank/DDBJ whole genome shotgun (WGS) entry which is preliminary data.</text>
</comment>
<evidence type="ECO:0000313" key="2">
    <source>
        <dbReference type="Proteomes" id="UP001596011"/>
    </source>
</evidence>
<dbReference type="RefSeq" id="WP_377132519.1">
    <property type="nucleotide sequence ID" value="NZ_JBHSFI010000002.1"/>
</dbReference>
<sequence>MNGGRLPRGGRPAAALEEIEAGIEAAWQAFVASFAVEGSGGEETALAEAVLQDPSEFEWRVVDAAMDRLICEDCRSTLGAGPVGCAPCDRANAYRFAAREIDRLHVPPGNEHALRVASAVARTRHRYSPRARCGYELALPALLAGDLPTTAEAQAAKAVINRLSDAERESITSLSDVMPR</sequence>
<protein>
    <submittedName>
        <fullName evidence="1">Uncharacterized protein</fullName>
    </submittedName>
</protein>
<dbReference type="Proteomes" id="UP001596011">
    <property type="component" value="Unassembled WGS sequence"/>
</dbReference>
<gene>
    <name evidence="1" type="ORF">ACFO6V_04120</name>
</gene>